<dbReference type="InterPro" id="IPR016186">
    <property type="entry name" value="C-type_lectin-like/link_sf"/>
</dbReference>
<feature type="domain" description="C-type lectin" evidence="2">
    <location>
        <begin position="66"/>
        <end position="190"/>
    </location>
</feature>
<dbReference type="SMART" id="SM00034">
    <property type="entry name" value="CLECT"/>
    <property type="match status" value="1"/>
</dbReference>
<gene>
    <name evidence="3" type="ORF">EB796_021286</name>
</gene>
<name>A0A7J7J3Z1_BUGNE</name>
<proteinExistence type="predicted"/>
<accession>A0A7J7J3Z1</accession>
<evidence type="ECO:0000313" key="3">
    <source>
        <dbReference type="EMBL" id="KAF6020424.1"/>
    </source>
</evidence>
<reference evidence="3" key="1">
    <citation type="submission" date="2020-06" db="EMBL/GenBank/DDBJ databases">
        <title>Draft genome of Bugula neritina, a colonial animal packing powerful symbionts and potential medicines.</title>
        <authorList>
            <person name="Rayko M."/>
        </authorList>
    </citation>
    <scope>NUCLEOTIDE SEQUENCE [LARGE SCALE GENOMIC DNA]</scope>
    <source>
        <strain evidence="3">Kwan_BN1</strain>
    </source>
</reference>
<dbReference type="Pfam" id="PF00059">
    <property type="entry name" value="Lectin_C"/>
    <property type="match status" value="1"/>
</dbReference>
<sequence>MTWKIVIIAYVLKISYTTRETKTITMRKSIVCGLLLAAVIAVCFDMSDATCGHGVSCPSGYIYNPHSSTCYKIVTLSKKWDDAKAYCEGNGDRLAVFDSTDSISWAKHMRKTHSAWKGHINKYIWIGGRDYHGVWQWDGKLKKDIVVEDWYPQRPNNLGGPQDCLGLFADSNDLKWDDGTCNTAEYFMCEKY</sequence>
<evidence type="ECO:0000313" key="4">
    <source>
        <dbReference type="Proteomes" id="UP000593567"/>
    </source>
</evidence>
<dbReference type="OrthoDB" id="441660at2759"/>
<dbReference type="InterPro" id="IPR018378">
    <property type="entry name" value="C-type_lectin_CS"/>
</dbReference>
<dbReference type="AlphaFoldDB" id="A0A7J7J3Z1"/>
<dbReference type="InterPro" id="IPR016187">
    <property type="entry name" value="CTDL_fold"/>
</dbReference>
<comment type="caution">
    <text evidence="3">The sequence shown here is derived from an EMBL/GenBank/DDBJ whole genome shotgun (WGS) entry which is preliminary data.</text>
</comment>
<dbReference type="CDD" id="cd00037">
    <property type="entry name" value="CLECT"/>
    <property type="match status" value="1"/>
</dbReference>
<keyword evidence="1" id="KW-1015">Disulfide bond</keyword>
<evidence type="ECO:0000259" key="2">
    <source>
        <dbReference type="PROSITE" id="PS50041"/>
    </source>
</evidence>
<dbReference type="Proteomes" id="UP000593567">
    <property type="component" value="Unassembled WGS sequence"/>
</dbReference>
<dbReference type="PROSITE" id="PS00615">
    <property type="entry name" value="C_TYPE_LECTIN_1"/>
    <property type="match status" value="1"/>
</dbReference>
<dbReference type="PANTHER" id="PTHR22803">
    <property type="entry name" value="MANNOSE, PHOSPHOLIPASE, LECTIN RECEPTOR RELATED"/>
    <property type="match status" value="1"/>
</dbReference>
<evidence type="ECO:0000256" key="1">
    <source>
        <dbReference type="ARBA" id="ARBA00023157"/>
    </source>
</evidence>
<dbReference type="EMBL" id="VXIV02003176">
    <property type="protein sequence ID" value="KAF6020424.1"/>
    <property type="molecule type" value="Genomic_DNA"/>
</dbReference>
<dbReference type="InterPro" id="IPR001304">
    <property type="entry name" value="C-type_lectin-like"/>
</dbReference>
<dbReference type="Gene3D" id="3.10.100.10">
    <property type="entry name" value="Mannose-Binding Protein A, subunit A"/>
    <property type="match status" value="1"/>
</dbReference>
<organism evidence="3 4">
    <name type="scientific">Bugula neritina</name>
    <name type="common">Brown bryozoan</name>
    <name type="synonym">Sertularia neritina</name>
    <dbReference type="NCBI Taxonomy" id="10212"/>
    <lineage>
        <taxon>Eukaryota</taxon>
        <taxon>Metazoa</taxon>
        <taxon>Spiralia</taxon>
        <taxon>Lophotrochozoa</taxon>
        <taxon>Bryozoa</taxon>
        <taxon>Gymnolaemata</taxon>
        <taxon>Cheilostomatida</taxon>
        <taxon>Flustrina</taxon>
        <taxon>Buguloidea</taxon>
        <taxon>Bugulidae</taxon>
        <taxon>Bugula</taxon>
    </lineage>
</organism>
<dbReference type="SUPFAM" id="SSF56436">
    <property type="entry name" value="C-type lectin-like"/>
    <property type="match status" value="1"/>
</dbReference>
<dbReference type="InterPro" id="IPR050111">
    <property type="entry name" value="C-type_lectin/snaclec_domain"/>
</dbReference>
<protein>
    <submittedName>
        <fullName evidence="3">CLEC17A</fullName>
    </submittedName>
</protein>
<keyword evidence="4" id="KW-1185">Reference proteome</keyword>
<dbReference type="PROSITE" id="PS50041">
    <property type="entry name" value="C_TYPE_LECTIN_2"/>
    <property type="match status" value="1"/>
</dbReference>